<evidence type="ECO:0000256" key="3">
    <source>
        <dbReference type="ARBA" id="ARBA00022737"/>
    </source>
</evidence>
<evidence type="ECO:0000256" key="5">
    <source>
        <dbReference type="PROSITE-ProRule" id="PRU00339"/>
    </source>
</evidence>
<keyword evidence="2" id="KW-0963">Cytoplasm</keyword>
<dbReference type="PROSITE" id="PS50005">
    <property type="entry name" value="TPR"/>
    <property type="match status" value="1"/>
</dbReference>
<dbReference type="OrthoDB" id="5829758at2759"/>
<dbReference type="SUPFAM" id="SSF48452">
    <property type="entry name" value="TPR-like"/>
    <property type="match status" value="1"/>
</dbReference>
<dbReference type="InterPro" id="IPR013105">
    <property type="entry name" value="TPR_2"/>
</dbReference>
<evidence type="ECO:0000259" key="6">
    <source>
        <dbReference type="Pfam" id="PF23322"/>
    </source>
</evidence>
<proteinExistence type="predicted"/>
<sequence>MEKEYIVKTIIHAGTKTINFIPGTKVIFHFKTTKCGPEKTVIDDSKTMGNPMELVLGKKFKLEVWEVIVQKMALNEVACFRVDKSLVTSYPFVSKTLREVGKPQSEKRSHHCCGVTLQNEGIGYNDLDELIKYPQDLEFTIELVKVILPDEYEKESWQMTEDEKLKSIPDIKERGNVLFKEKDYNGACEMYAKGIGILEQLMLALVYDEKPNEEEWLALNHLKTPLLLNYAQCKLIQKEYYAVIEHCTTVLKHDPGLLLYILSISNTQNNVKALYRRGKAYVGAWDEEKAIKDLTKAAELDPTLRNTVEKELQVFSAVIKQKDQIEKKKFSKLFK</sequence>
<dbReference type="Gene3D" id="1.25.40.10">
    <property type="entry name" value="Tetratricopeptide repeat domain"/>
    <property type="match status" value="1"/>
</dbReference>
<feature type="repeat" description="TPR" evidence="5">
    <location>
        <begin position="271"/>
        <end position="304"/>
    </location>
</feature>
<dbReference type="InterPro" id="IPR056277">
    <property type="entry name" value="PPIase_AIP"/>
</dbReference>
<dbReference type="InterPro" id="IPR019734">
    <property type="entry name" value="TPR_rpt"/>
</dbReference>
<evidence type="ECO:0000256" key="4">
    <source>
        <dbReference type="ARBA" id="ARBA00022803"/>
    </source>
</evidence>
<keyword evidence="4 5" id="KW-0802">TPR repeat</keyword>
<dbReference type="GO" id="GO:0003755">
    <property type="term" value="F:peptidyl-prolyl cis-trans isomerase activity"/>
    <property type="evidence" value="ECO:0007669"/>
    <property type="project" value="InterPro"/>
</dbReference>
<gene>
    <name evidence="7" type="ORF">WN51_03907</name>
</gene>
<dbReference type="Pfam" id="PF07719">
    <property type="entry name" value="TPR_2"/>
    <property type="match status" value="1"/>
</dbReference>
<feature type="domain" description="AIP/AIPL N-terminal FKBP-type PPIase" evidence="6">
    <location>
        <begin position="17"/>
        <end position="145"/>
    </location>
</feature>
<dbReference type="Proteomes" id="UP000053105">
    <property type="component" value="Unassembled WGS sequence"/>
</dbReference>
<evidence type="ECO:0000313" key="7">
    <source>
        <dbReference type="EMBL" id="KOX68421.1"/>
    </source>
</evidence>
<accession>A0A0N0U3D1</accession>
<evidence type="ECO:0000256" key="2">
    <source>
        <dbReference type="ARBA" id="ARBA00022490"/>
    </source>
</evidence>
<dbReference type="PANTHER" id="PTHR11242">
    <property type="entry name" value="ARYL HYDROCARBON RECEPTOR INTERACTING PROTEIN RELATED"/>
    <property type="match status" value="1"/>
</dbReference>
<keyword evidence="8" id="KW-1185">Reference proteome</keyword>
<evidence type="ECO:0000256" key="1">
    <source>
        <dbReference type="ARBA" id="ARBA00004496"/>
    </source>
</evidence>
<dbReference type="Pfam" id="PF23322">
    <property type="entry name" value="PPIase_AIP"/>
    <property type="match status" value="1"/>
</dbReference>
<dbReference type="InterPro" id="IPR011990">
    <property type="entry name" value="TPR-like_helical_dom_sf"/>
</dbReference>
<evidence type="ECO:0000313" key="8">
    <source>
        <dbReference type="Proteomes" id="UP000053105"/>
    </source>
</evidence>
<comment type="subcellular location">
    <subcellularLocation>
        <location evidence="1">Cytoplasm</location>
    </subcellularLocation>
</comment>
<dbReference type="AlphaFoldDB" id="A0A0N0U3D1"/>
<protein>
    <submittedName>
        <fullName evidence="7">AH receptor-interacting protein</fullName>
    </submittedName>
</protein>
<dbReference type="Gene3D" id="3.10.50.40">
    <property type="match status" value="1"/>
</dbReference>
<dbReference type="STRING" id="166423.A0A0N0U3D1"/>
<dbReference type="EMBL" id="KQ435922">
    <property type="protein sequence ID" value="KOX68421.1"/>
    <property type="molecule type" value="Genomic_DNA"/>
</dbReference>
<dbReference type="FunFam" id="1.25.40.10:FF:000052">
    <property type="entry name" value="Aryl-hydrocarbon-interacting protein-like 1"/>
    <property type="match status" value="1"/>
</dbReference>
<reference evidence="7 8" key="1">
    <citation type="submission" date="2015-07" db="EMBL/GenBank/DDBJ databases">
        <title>The genome of Melipona quadrifasciata.</title>
        <authorList>
            <person name="Pan H."/>
            <person name="Kapheim K."/>
        </authorList>
    </citation>
    <scope>NUCLEOTIDE SEQUENCE [LARGE SCALE GENOMIC DNA]</scope>
    <source>
        <strain evidence="7">0111107301</strain>
        <tissue evidence="7">Whole body</tissue>
    </source>
</reference>
<dbReference type="InterPro" id="IPR039663">
    <property type="entry name" value="AIP/AIPL1/TTC9"/>
</dbReference>
<dbReference type="GO" id="GO:0005737">
    <property type="term" value="C:cytoplasm"/>
    <property type="evidence" value="ECO:0007669"/>
    <property type="project" value="UniProtKB-SubCell"/>
</dbReference>
<name>A0A0N0U3D1_9HYME</name>
<dbReference type="PANTHER" id="PTHR11242:SF0">
    <property type="entry name" value="TPR_REGION DOMAIN-CONTAINING PROTEIN"/>
    <property type="match status" value="1"/>
</dbReference>
<dbReference type="SMART" id="SM00028">
    <property type="entry name" value="TPR"/>
    <property type="match status" value="3"/>
</dbReference>
<dbReference type="InterPro" id="IPR046357">
    <property type="entry name" value="PPIase_dom_sf"/>
</dbReference>
<organism evidence="7 8">
    <name type="scientific">Melipona quadrifasciata</name>
    <dbReference type="NCBI Taxonomy" id="166423"/>
    <lineage>
        <taxon>Eukaryota</taxon>
        <taxon>Metazoa</taxon>
        <taxon>Ecdysozoa</taxon>
        <taxon>Arthropoda</taxon>
        <taxon>Hexapoda</taxon>
        <taxon>Insecta</taxon>
        <taxon>Pterygota</taxon>
        <taxon>Neoptera</taxon>
        <taxon>Endopterygota</taxon>
        <taxon>Hymenoptera</taxon>
        <taxon>Apocrita</taxon>
        <taxon>Aculeata</taxon>
        <taxon>Apoidea</taxon>
        <taxon>Anthophila</taxon>
        <taxon>Apidae</taxon>
        <taxon>Melipona</taxon>
    </lineage>
</organism>
<keyword evidence="7" id="KW-0675">Receptor</keyword>
<keyword evidence="3" id="KW-0677">Repeat</keyword>
<dbReference type="SUPFAM" id="SSF54534">
    <property type="entry name" value="FKBP-like"/>
    <property type="match status" value="1"/>
</dbReference>